<evidence type="ECO:0000256" key="1">
    <source>
        <dbReference type="SAM" id="Phobius"/>
    </source>
</evidence>
<dbReference type="HOGENOM" id="CLU_785456_0_0_1"/>
<keyword evidence="3" id="KW-1185">Reference proteome</keyword>
<keyword evidence="1" id="KW-1133">Transmembrane helix</keyword>
<organism evidence="3">
    <name type="scientific">Melampsora larici-populina (strain 98AG31 / pathotype 3-4-7)</name>
    <name type="common">Poplar leaf rust fungus</name>
    <dbReference type="NCBI Taxonomy" id="747676"/>
    <lineage>
        <taxon>Eukaryota</taxon>
        <taxon>Fungi</taxon>
        <taxon>Dikarya</taxon>
        <taxon>Basidiomycota</taxon>
        <taxon>Pucciniomycotina</taxon>
        <taxon>Pucciniomycetes</taxon>
        <taxon>Pucciniales</taxon>
        <taxon>Melampsoraceae</taxon>
        <taxon>Melampsora</taxon>
    </lineage>
</organism>
<dbReference type="VEuPathDB" id="FungiDB:MELLADRAFT_117542"/>
<accession>F4RYH6</accession>
<sequence>MVSYIGIWLSGWGLCHACLCNGDSARKRVPSFLTPTIFNLLWASWLLIVLVAHSVCATLLTQATITTYHHFDKLQAVLEQAEAEWTPNSRPDVRAMTALLKELESLLTNCKVVEFRMSVWYIFWIVFGLVLACFYVFTAQYLVRLVRNLLQKCQTQALACRENVGPNRRGEVPAKELVSKNTTHAITELQREFRFLAAHSILITLVLICEIAVPAYQVGLSHHIASGAWRTGSAFIVMAPSTFISPALIFQSWRLLSEHSNAAESDLNQALSETDDIQLPIFATQFLNGRFSAEPQGPDAFSALPSTTSTKQSSLDVRIVRSVSVFDSNVTADNTREFPGDSKLFSFSDSDSK</sequence>
<name>F4RYH6_MELLP</name>
<feature type="transmembrane region" description="Helical" evidence="1">
    <location>
        <begin position="228"/>
        <end position="250"/>
    </location>
</feature>
<dbReference type="GeneID" id="18926039"/>
<feature type="transmembrane region" description="Helical" evidence="1">
    <location>
        <begin position="121"/>
        <end position="143"/>
    </location>
</feature>
<evidence type="ECO:0000313" key="3">
    <source>
        <dbReference type="Proteomes" id="UP000001072"/>
    </source>
</evidence>
<protein>
    <submittedName>
        <fullName evidence="2">Uncharacterized protein</fullName>
    </submittedName>
</protein>
<reference evidence="3" key="1">
    <citation type="journal article" date="2011" name="Proc. Natl. Acad. Sci. U.S.A.">
        <title>Obligate biotrophy features unraveled by the genomic analysis of rust fungi.</title>
        <authorList>
            <person name="Duplessis S."/>
            <person name="Cuomo C.A."/>
            <person name="Lin Y.-C."/>
            <person name="Aerts A."/>
            <person name="Tisserant E."/>
            <person name="Veneault-Fourrey C."/>
            <person name="Joly D.L."/>
            <person name="Hacquard S."/>
            <person name="Amselem J."/>
            <person name="Cantarel B.L."/>
            <person name="Chiu R."/>
            <person name="Coutinho P.M."/>
            <person name="Feau N."/>
            <person name="Field M."/>
            <person name="Frey P."/>
            <person name="Gelhaye E."/>
            <person name="Goldberg J."/>
            <person name="Grabherr M.G."/>
            <person name="Kodira C.D."/>
            <person name="Kohler A."/>
            <person name="Kuees U."/>
            <person name="Lindquist E.A."/>
            <person name="Lucas S.M."/>
            <person name="Mago R."/>
            <person name="Mauceli E."/>
            <person name="Morin E."/>
            <person name="Murat C."/>
            <person name="Pangilinan J.L."/>
            <person name="Park R."/>
            <person name="Pearson M."/>
            <person name="Quesneville H."/>
            <person name="Rouhier N."/>
            <person name="Sakthikumar S."/>
            <person name="Salamov A.A."/>
            <person name="Schmutz J."/>
            <person name="Selles B."/>
            <person name="Shapiro H."/>
            <person name="Tanguay P."/>
            <person name="Tuskan G.A."/>
            <person name="Henrissat B."/>
            <person name="Van de Peer Y."/>
            <person name="Rouze P."/>
            <person name="Ellis J.G."/>
            <person name="Dodds P.N."/>
            <person name="Schein J.E."/>
            <person name="Zhong S."/>
            <person name="Hamelin R.C."/>
            <person name="Grigoriev I.V."/>
            <person name="Szabo L.J."/>
            <person name="Martin F."/>
        </authorList>
    </citation>
    <scope>NUCLEOTIDE SEQUENCE [LARGE SCALE GENOMIC DNA]</scope>
    <source>
        <strain evidence="3">98AG31 / pathotype 3-4-7</strain>
    </source>
</reference>
<dbReference type="EMBL" id="GL883130">
    <property type="protein sequence ID" value="EGG02472.1"/>
    <property type="molecule type" value="Genomic_DNA"/>
</dbReference>
<dbReference type="Proteomes" id="UP000001072">
    <property type="component" value="Unassembled WGS sequence"/>
</dbReference>
<dbReference type="OrthoDB" id="10331309at2759"/>
<dbReference type="AlphaFoldDB" id="F4RYH6"/>
<proteinExistence type="predicted"/>
<feature type="transmembrane region" description="Helical" evidence="1">
    <location>
        <begin position="36"/>
        <end position="60"/>
    </location>
</feature>
<gene>
    <name evidence="2" type="ORF">MELLADRAFT_117542</name>
</gene>
<keyword evidence="1" id="KW-0472">Membrane</keyword>
<dbReference type="RefSeq" id="XP_007414161.1">
    <property type="nucleotide sequence ID" value="XM_007414099.1"/>
</dbReference>
<evidence type="ECO:0000313" key="2">
    <source>
        <dbReference type="EMBL" id="EGG02472.1"/>
    </source>
</evidence>
<dbReference type="KEGG" id="mlr:MELLADRAFT_117542"/>
<keyword evidence="1" id="KW-0812">Transmembrane</keyword>
<dbReference type="InParanoid" id="F4RYH6"/>
<feature type="transmembrane region" description="Helical" evidence="1">
    <location>
        <begin position="195"/>
        <end position="216"/>
    </location>
</feature>